<evidence type="ECO:0000313" key="5">
    <source>
        <dbReference type="EMBL" id="KGF31556.1"/>
    </source>
</evidence>
<comment type="caution">
    <text evidence="5">The sequence shown here is derived from an EMBL/GenBank/DDBJ whole genome shotgun (WGS) entry which is preliminary data.</text>
</comment>
<evidence type="ECO:0000313" key="6">
    <source>
        <dbReference type="Proteomes" id="UP000029629"/>
    </source>
</evidence>
<dbReference type="GeneID" id="93427380"/>
<dbReference type="SUPFAM" id="SSF46689">
    <property type="entry name" value="Homeodomain-like"/>
    <property type="match status" value="1"/>
</dbReference>
<protein>
    <recommendedName>
        <fullName evidence="3">Putative Fis-like DNA-binding protein</fullName>
    </recommendedName>
</protein>
<comment type="similarity">
    <text evidence="1">Belongs to the transcriptional regulatory Fis family.</text>
</comment>
<dbReference type="PRINTS" id="PR01590">
    <property type="entry name" value="HTHFIS"/>
</dbReference>
<organism evidence="5 6">
    <name type="scientific">Oligella urethralis DNF00040</name>
    <dbReference type="NCBI Taxonomy" id="1401065"/>
    <lineage>
        <taxon>Bacteria</taxon>
        <taxon>Pseudomonadati</taxon>
        <taxon>Pseudomonadota</taxon>
        <taxon>Betaproteobacteria</taxon>
        <taxon>Burkholderiales</taxon>
        <taxon>Alcaligenaceae</taxon>
        <taxon>Oligella</taxon>
    </lineage>
</organism>
<dbReference type="eggNOG" id="COG2901">
    <property type="taxonomic scope" value="Bacteria"/>
</dbReference>
<dbReference type="RefSeq" id="WP_018025814.1">
    <property type="nucleotide sequence ID" value="NZ_JRNI01000013.1"/>
</dbReference>
<evidence type="ECO:0000259" key="4">
    <source>
        <dbReference type="Pfam" id="PF02954"/>
    </source>
</evidence>
<keyword evidence="2" id="KW-0238">DNA-binding</keyword>
<dbReference type="InterPro" id="IPR050207">
    <property type="entry name" value="Trans_regulatory_Fis"/>
</dbReference>
<evidence type="ECO:0000256" key="2">
    <source>
        <dbReference type="ARBA" id="ARBA00023125"/>
    </source>
</evidence>
<evidence type="ECO:0000256" key="1">
    <source>
        <dbReference type="ARBA" id="ARBA00008559"/>
    </source>
</evidence>
<dbReference type="Pfam" id="PF02954">
    <property type="entry name" value="HTH_8"/>
    <property type="match status" value="1"/>
</dbReference>
<dbReference type="EMBL" id="JRNI01000013">
    <property type="protein sequence ID" value="KGF31556.1"/>
    <property type="molecule type" value="Genomic_DNA"/>
</dbReference>
<dbReference type="PIRSF" id="PIRSF002097">
    <property type="entry name" value="DNA-binding_Fis"/>
    <property type="match status" value="1"/>
</dbReference>
<dbReference type="PANTHER" id="PTHR47918:SF1">
    <property type="entry name" value="DNA-BINDING PROTEIN FIS"/>
    <property type="match status" value="1"/>
</dbReference>
<keyword evidence="6" id="KW-1185">Reference proteome</keyword>
<sequence length="83" mass="9562">MNKQTQTPPLHDCVRAHLEAYFNTLGDEAEASQIWNMVMQCVEKATLEMVMEKSQFNQSKAAEMLGITRNTLRKKLLTYDIIN</sequence>
<dbReference type="AlphaFoldDB" id="A0A095ZB18"/>
<gene>
    <name evidence="5" type="ORF">HMPREF2130_03415</name>
</gene>
<dbReference type="InterPro" id="IPR005412">
    <property type="entry name" value="Fis_DNA-bd"/>
</dbReference>
<feature type="domain" description="DNA binding HTH" evidence="4">
    <location>
        <begin position="42"/>
        <end position="77"/>
    </location>
</feature>
<reference evidence="5 6" key="1">
    <citation type="submission" date="2014-07" db="EMBL/GenBank/DDBJ databases">
        <authorList>
            <person name="McCorrison J."/>
            <person name="Sanka R."/>
            <person name="Torralba M."/>
            <person name="Gillis M."/>
            <person name="Haft D.H."/>
            <person name="Methe B."/>
            <person name="Sutton G."/>
            <person name="Nelson K.E."/>
        </authorList>
    </citation>
    <scope>NUCLEOTIDE SEQUENCE [LARGE SCALE GENOMIC DNA]</scope>
    <source>
        <strain evidence="5 6">DNF00040</strain>
    </source>
</reference>
<dbReference type="GO" id="GO:0006355">
    <property type="term" value="P:regulation of DNA-templated transcription"/>
    <property type="evidence" value="ECO:0007669"/>
    <property type="project" value="InterPro"/>
</dbReference>
<dbReference type="OrthoDB" id="9802388at2"/>
<dbReference type="Proteomes" id="UP000029629">
    <property type="component" value="Unassembled WGS sequence"/>
</dbReference>
<proteinExistence type="inferred from homology"/>
<dbReference type="PANTHER" id="PTHR47918">
    <property type="entry name" value="DNA-BINDING PROTEIN FIS"/>
    <property type="match status" value="1"/>
</dbReference>
<dbReference type="InterPro" id="IPR002197">
    <property type="entry name" value="HTH_Fis"/>
</dbReference>
<evidence type="ECO:0000256" key="3">
    <source>
        <dbReference type="ARBA" id="ARBA00029540"/>
    </source>
</evidence>
<dbReference type="InterPro" id="IPR009057">
    <property type="entry name" value="Homeodomain-like_sf"/>
</dbReference>
<dbReference type="Gene3D" id="1.10.10.60">
    <property type="entry name" value="Homeodomain-like"/>
    <property type="match status" value="1"/>
</dbReference>
<accession>A0A095ZB18</accession>
<name>A0A095ZB18_9BURK</name>
<dbReference type="GO" id="GO:0043565">
    <property type="term" value="F:sequence-specific DNA binding"/>
    <property type="evidence" value="ECO:0007669"/>
    <property type="project" value="InterPro"/>
</dbReference>